<organism evidence="2 3">
    <name type="scientific">Cladosporium halotolerans</name>
    <dbReference type="NCBI Taxonomy" id="1052096"/>
    <lineage>
        <taxon>Eukaryota</taxon>
        <taxon>Fungi</taxon>
        <taxon>Dikarya</taxon>
        <taxon>Ascomycota</taxon>
        <taxon>Pezizomycotina</taxon>
        <taxon>Dothideomycetes</taxon>
        <taxon>Dothideomycetidae</taxon>
        <taxon>Cladosporiales</taxon>
        <taxon>Cladosporiaceae</taxon>
        <taxon>Cladosporium</taxon>
    </lineage>
</organism>
<evidence type="ECO:0000313" key="3">
    <source>
        <dbReference type="Proteomes" id="UP000803884"/>
    </source>
</evidence>
<gene>
    <name evidence="2" type="ORF">WHR41_07840</name>
</gene>
<dbReference type="EMBL" id="JAAQHG020000037">
    <property type="protein sequence ID" value="KAL1583279.1"/>
    <property type="molecule type" value="Genomic_DNA"/>
</dbReference>
<proteinExistence type="predicted"/>
<dbReference type="InterPro" id="IPR029058">
    <property type="entry name" value="AB_hydrolase_fold"/>
</dbReference>
<evidence type="ECO:0000259" key="1">
    <source>
        <dbReference type="Pfam" id="PF00561"/>
    </source>
</evidence>
<name>A0AB34KJY9_9PEZI</name>
<dbReference type="Gene3D" id="3.40.50.1820">
    <property type="entry name" value="alpha/beta hydrolase"/>
    <property type="match status" value="1"/>
</dbReference>
<sequence>MSLTQPHPLTSTPSPLTTLLPHLTPSQLASLPYPPTLYPGARDVPTSYGPMRVYEWGPPTGRKIMLVHGDATCSPLWARIANRLVEQGCRVIVFDLWGRGYTSSPDAPHDARLLALQLLFAASSSPLPWCADRFSIVGFSLGGAVSMDFAAAFPQFVRGVALLAPVGLLRGLPGSYEELRRAGRDGEMGEEELRGLLRGVLGVGGEEAADEVVKNADAVVKWQFEEHEGFARSFVSTLVCGPLQGQEEVWRRACGELEERRRERGGRERMVVVCGDEDWVVPAEHVREDLRGMMDEDGFVFKTVKGGHGFPLDEMACEQVVKALVAEWEL</sequence>
<dbReference type="PANTHER" id="PTHR43689">
    <property type="entry name" value="HYDROLASE"/>
    <property type="match status" value="1"/>
</dbReference>
<evidence type="ECO:0000313" key="2">
    <source>
        <dbReference type="EMBL" id="KAL1583279.1"/>
    </source>
</evidence>
<dbReference type="AlphaFoldDB" id="A0AB34KJY9"/>
<dbReference type="GeneID" id="96009282"/>
<protein>
    <recommendedName>
        <fullName evidence="1">AB hydrolase-1 domain-containing protein</fullName>
    </recommendedName>
</protein>
<comment type="caution">
    <text evidence="2">The sequence shown here is derived from an EMBL/GenBank/DDBJ whole genome shotgun (WGS) entry which is preliminary data.</text>
</comment>
<accession>A0AB34KJY9</accession>
<dbReference type="Proteomes" id="UP000803884">
    <property type="component" value="Unassembled WGS sequence"/>
</dbReference>
<dbReference type="Pfam" id="PF00561">
    <property type="entry name" value="Abhydrolase_1"/>
    <property type="match status" value="1"/>
</dbReference>
<dbReference type="PANTHER" id="PTHR43689:SF8">
    <property type="entry name" value="ALPHA_BETA-HYDROLASES SUPERFAMILY PROTEIN"/>
    <property type="match status" value="1"/>
</dbReference>
<reference evidence="2 3" key="1">
    <citation type="journal article" date="2020" name="Microbiol. Resour. Announc.">
        <title>Draft Genome Sequence of a Cladosporium Species Isolated from the Mesophotic Ascidian Didemnum maculosum.</title>
        <authorList>
            <person name="Gioti A."/>
            <person name="Siaperas R."/>
            <person name="Nikolaivits E."/>
            <person name="Le Goff G."/>
            <person name="Ouazzani J."/>
            <person name="Kotoulas G."/>
            <person name="Topakas E."/>
        </authorList>
    </citation>
    <scope>NUCLEOTIDE SEQUENCE [LARGE SCALE GENOMIC DNA]</scope>
    <source>
        <strain evidence="2 3">TM138-S3</strain>
    </source>
</reference>
<dbReference type="InterPro" id="IPR000073">
    <property type="entry name" value="AB_hydrolase_1"/>
</dbReference>
<dbReference type="RefSeq" id="XP_069226386.1">
    <property type="nucleotide sequence ID" value="XM_069376444.1"/>
</dbReference>
<feature type="domain" description="AB hydrolase-1" evidence="1">
    <location>
        <begin position="64"/>
        <end position="312"/>
    </location>
</feature>
<keyword evidence="3" id="KW-1185">Reference proteome</keyword>
<dbReference type="PRINTS" id="PR00111">
    <property type="entry name" value="ABHYDROLASE"/>
</dbReference>
<dbReference type="SUPFAM" id="SSF53474">
    <property type="entry name" value="alpha/beta-Hydrolases"/>
    <property type="match status" value="1"/>
</dbReference>